<name>A0A7W6F3V1_9SPHN</name>
<dbReference type="EMBL" id="JACIDH010000013">
    <property type="protein sequence ID" value="MBB3880212.1"/>
    <property type="molecule type" value="Genomic_DNA"/>
</dbReference>
<keyword evidence="2" id="KW-1185">Reference proteome</keyword>
<reference evidence="1 2" key="1">
    <citation type="submission" date="2020-08" db="EMBL/GenBank/DDBJ databases">
        <title>Genomic Encyclopedia of Type Strains, Phase IV (KMG-IV): sequencing the most valuable type-strain genomes for metagenomic binning, comparative biology and taxonomic classification.</title>
        <authorList>
            <person name="Goeker M."/>
        </authorList>
    </citation>
    <scope>NUCLEOTIDE SEQUENCE [LARGE SCALE GENOMIC DNA]</scope>
    <source>
        <strain evidence="1 2">DSM 19512</strain>
    </source>
</reference>
<comment type="caution">
    <text evidence="1">The sequence shown here is derived from an EMBL/GenBank/DDBJ whole genome shotgun (WGS) entry which is preliminary data.</text>
</comment>
<dbReference type="Proteomes" id="UP000538670">
    <property type="component" value="Unassembled WGS sequence"/>
</dbReference>
<gene>
    <name evidence="1" type="ORF">GGR48_002655</name>
</gene>
<evidence type="ECO:0000313" key="1">
    <source>
        <dbReference type="EMBL" id="MBB3880212.1"/>
    </source>
</evidence>
<sequence>MSFSKKDRKLQSKSGIIFPTATFAEPLAMAIAGALKEEFGNTPSALKTIAQLTRSNERAVRNWFEGKNSPSAENLVILMRHSDLILRTVLALADRQDLVVAVGLAGLRRQLMDAVAAIDGLPTDTSDHGSDDIDDAGT</sequence>
<accession>A0A7W6F3V1</accession>
<evidence type="ECO:0008006" key="3">
    <source>
        <dbReference type="Google" id="ProtNLM"/>
    </source>
</evidence>
<proteinExistence type="predicted"/>
<organism evidence="1 2">
    <name type="scientific">Sphingomonas pseudosanguinis</name>
    <dbReference type="NCBI Taxonomy" id="413712"/>
    <lineage>
        <taxon>Bacteria</taxon>
        <taxon>Pseudomonadati</taxon>
        <taxon>Pseudomonadota</taxon>
        <taxon>Alphaproteobacteria</taxon>
        <taxon>Sphingomonadales</taxon>
        <taxon>Sphingomonadaceae</taxon>
        <taxon>Sphingomonas</taxon>
    </lineage>
</organism>
<dbReference type="AlphaFoldDB" id="A0A7W6F3V1"/>
<evidence type="ECO:0000313" key="2">
    <source>
        <dbReference type="Proteomes" id="UP000538670"/>
    </source>
</evidence>
<dbReference type="RefSeq" id="WP_183952286.1">
    <property type="nucleotide sequence ID" value="NZ_JACIDH010000013.1"/>
</dbReference>
<protein>
    <recommendedName>
        <fullName evidence="3">XRE family transcriptional regulator</fullName>
    </recommendedName>
</protein>